<sequence>MCKRIADQATLDPDDNSSEDSGDFDISDPSEDENERFKAALVRYGSDSTTSGGGQSGLDSPPQIDRLVKIASSLSLANFIHNSDCGGKVWILWGEAYSVVVQSMSDQFIHTKILYKPLGVEFLASFVYASCDGVTRRALWSDLSVLGMEISTPWLLSGDFNVVSNLGERLGVALHNNIRRGPAPFRFQRMWVTHDSYNDMLKDSWSVEVVGSPMQALATKLKRFRGHLKPWNIHTFGNVHQNLRTLEDRILIAESSLERVWEDEEDMLSHIPLSLTEEDNITLLSRGLSAAFGNKKIGRFHTPRQCDPVTHLLYADDTIIFLNGMETSVKGCMEFLDRFCLCSGQKINVEKSSFMMYSKTPNTLINSIVRITGYQHKVNHMTYLGTPIYDGRVKVIYFDDLLTKIRNKIAGWKANFLTQGESLGGYCNSSNWAAFIRGKYRMDTIILSGYVPPITASKFWKECASLIGSLVHNSAYKVGQGNMSFWHENWSNMGVLAEVFAEVEPPAPISLAEAAEANFSIPDGRFTMKSAFSLLSNQAPACPLARHYWAKFIPKKMAILLWRFLNNAIPVDVRIQDCTISLASGCLCCVHRNIESMEHLFLRGEIAVFLWDRLSPLFGIHRTNYSDLLEFILAWFSVAHRKSQMGIAMGTQHQSAPENQQSQPWHAPSHSPSLRGLLLSGAAGGGVIRDDQGILLAAFHSFYGSGSNNLAETRALLDGLLLCQQLGITNSIVNVDSNLVAGWYNQKHNIPWHLFSWWQRIREATENLNINLRHVYRELNSSADCMASIGLSSRSNCSIMTDFPMRLVGYARLDRLGMPYVRFG</sequence>
<keyword evidence="5" id="KW-0695">RNA-directed DNA polymerase</keyword>
<feature type="domain" description="Reverse transcriptase zinc-binding" evidence="4">
    <location>
        <begin position="526"/>
        <end position="611"/>
    </location>
</feature>
<dbReference type="GO" id="GO:0003676">
    <property type="term" value="F:nucleic acid binding"/>
    <property type="evidence" value="ECO:0007669"/>
    <property type="project" value="InterPro"/>
</dbReference>
<evidence type="ECO:0000313" key="5">
    <source>
        <dbReference type="EMBL" id="OVA08894.1"/>
    </source>
</evidence>
<dbReference type="InParanoid" id="A0A200QEH6"/>
<dbReference type="InterPro" id="IPR000477">
    <property type="entry name" value="RT_dom"/>
</dbReference>
<accession>A0A200QEH6</accession>
<feature type="domain" description="RNase H type-1" evidence="3">
    <location>
        <begin position="682"/>
        <end position="788"/>
    </location>
</feature>
<reference evidence="5 6" key="1">
    <citation type="journal article" date="2017" name="Mol. Plant">
        <title>The Genome of Medicinal Plant Macleaya cordata Provides New Insights into Benzylisoquinoline Alkaloids Metabolism.</title>
        <authorList>
            <person name="Liu X."/>
            <person name="Liu Y."/>
            <person name="Huang P."/>
            <person name="Ma Y."/>
            <person name="Qing Z."/>
            <person name="Tang Q."/>
            <person name="Cao H."/>
            <person name="Cheng P."/>
            <person name="Zheng Y."/>
            <person name="Yuan Z."/>
            <person name="Zhou Y."/>
            <person name="Liu J."/>
            <person name="Tang Z."/>
            <person name="Zhuo Y."/>
            <person name="Zhang Y."/>
            <person name="Yu L."/>
            <person name="Huang J."/>
            <person name="Yang P."/>
            <person name="Peng Q."/>
            <person name="Zhang J."/>
            <person name="Jiang W."/>
            <person name="Zhang Z."/>
            <person name="Lin K."/>
            <person name="Ro D.K."/>
            <person name="Chen X."/>
            <person name="Xiong X."/>
            <person name="Shang Y."/>
            <person name="Huang S."/>
            <person name="Zeng J."/>
        </authorList>
    </citation>
    <scope>NUCLEOTIDE SEQUENCE [LARGE SCALE GENOMIC DNA]</scope>
    <source>
        <strain evidence="6">cv. BLH2017</strain>
        <tissue evidence="5">Root</tissue>
    </source>
</reference>
<dbReference type="PANTHER" id="PTHR47723:SF19">
    <property type="entry name" value="POLYNUCLEOTIDYL TRANSFERASE, RIBONUCLEASE H-LIKE SUPERFAMILY PROTEIN"/>
    <property type="match status" value="1"/>
</dbReference>
<dbReference type="OrthoDB" id="1304934at2759"/>
<dbReference type="Pfam" id="PF13966">
    <property type="entry name" value="zf-RVT"/>
    <property type="match status" value="1"/>
</dbReference>
<dbReference type="AlphaFoldDB" id="A0A200QEH6"/>
<dbReference type="PANTHER" id="PTHR47723">
    <property type="entry name" value="OS05G0353850 PROTEIN"/>
    <property type="match status" value="1"/>
</dbReference>
<gene>
    <name evidence="5" type="ORF">BVC80_901g7</name>
</gene>
<protein>
    <submittedName>
        <fullName evidence="5">Reverse transcriptase zinc-binding domain</fullName>
    </submittedName>
</protein>
<feature type="compositionally biased region" description="Polar residues" evidence="1">
    <location>
        <begin position="651"/>
        <end position="664"/>
    </location>
</feature>
<dbReference type="OMA" id="THICREG"/>
<feature type="compositionally biased region" description="Acidic residues" evidence="1">
    <location>
        <begin position="12"/>
        <end position="32"/>
    </location>
</feature>
<dbReference type="Proteomes" id="UP000195402">
    <property type="component" value="Unassembled WGS sequence"/>
</dbReference>
<comment type="caution">
    <text evidence="5">The sequence shown here is derived from an EMBL/GenBank/DDBJ whole genome shotgun (WGS) entry which is preliminary data.</text>
</comment>
<keyword evidence="5" id="KW-0548">Nucleotidyltransferase</keyword>
<evidence type="ECO:0000259" key="2">
    <source>
        <dbReference type="Pfam" id="PF00078"/>
    </source>
</evidence>
<keyword evidence="5" id="KW-0808">Transferase</keyword>
<evidence type="ECO:0000259" key="3">
    <source>
        <dbReference type="Pfam" id="PF13456"/>
    </source>
</evidence>
<dbReference type="InterPro" id="IPR036397">
    <property type="entry name" value="RNaseH_sf"/>
</dbReference>
<dbReference type="CDD" id="cd06222">
    <property type="entry name" value="RNase_H_like"/>
    <property type="match status" value="1"/>
</dbReference>
<dbReference type="GO" id="GO:0004523">
    <property type="term" value="F:RNA-DNA hybrid ribonuclease activity"/>
    <property type="evidence" value="ECO:0007669"/>
    <property type="project" value="InterPro"/>
</dbReference>
<dbReference type="InterPro" id="IPR044730">
    <property type="entry name" value="RNase_H-like_dom_plant"/>
</dbReference>
<dbReference type="InterPro" id="IPR026960">
    <property type="entry name" value="RVT-Znf"/>
</dbReference>
<evidence type="ECO:0000259" key="4">
    <source>
        <dbReference type="Pfam" id="PF13966"/>
    </source>
</evidence>
<keyword evidence="6" id="KW-1185">Reference proteome</keyword>
<dbReference type="InterPro" id="IPR012337">
    <property type="entry name" value="RNaseH-like_sf"/>
</dbReference>
<feature type="domain" description="Reverse transcriptase" evidence="2">
    <location>
        <begin position="308"/>
        <end position="387"/>
    </location>
</feature>
<organism evidence="5 6">
    <name type="scientific">Macleaya cordata</name>
    <name type="common">Five-seeded plume-poppy</name>
    <name type="synonym">Bocconia cordata</name>
    <dbReference type="NCBI Taxonomy" id="56857"/>
    <lineage>
        <taxon>Eukaryota</taxon>
        <taxon>Viridiplantae</taxon>
        <taxon>Streptophyta</taxon>
        <taxon>Embryophyta</taxon>
        <taxon>Tracheophyta</taxon>
        <taxon>Spermatophyta</taxon>
        <taxon>Magnoliopsida</taxon>
        <taxon>Ranunculales</taxon>
        <taxon>Papaveraceae</taxon>
        <taxon>Papaveroideae</taxon>
        <taxon>Macleaya</taxon>
    </lineage>
</organism>
<feature type="region of interest" description="Disordered" evidence="1">
    <location>
        <begin position="650"/>
        <end position="671"/>
    </location>
</feature>
<proteinExistence type="predicted"/>
<name>A0A200QEH6_MACCD</name>
<evidence type="ECO:0000313" key="6">
    <source>
        <dbReference type="Proteomes" id="UP000195402"/>
    </source>
</evidence>
<dbReference type="InterPro" id="IPR053151">
    <property type="entry name" value="RNase_H-like"/>
</dbReference>
<dbReference type="GO" id="GO:0003964">
    <property type="term" value="F:RNA-directed DNA polymerase activity"/>
    <property type="evidence" value="ECO:0007669"/>
    <property type="project" value="UniProtKB-KW"/>
</dbReference>
<dbReference type="EMBL" id="MVGT01002234">
    <property type="protein sequence ID" value="OVA08894.1"/>
    <property type="molecule type" value="Genomic_DNA"/>
</dbReference>
<dbReference type="Gene3D" id="3.30.420.10">
    <property type="entry name" value="Ribonuclease H-like superfamily/Ribonuclease H"/>
    <property type="match status" value="1"/>
</dbReference>
<dbReference type="Pfam" id="PF00078">
    <property type="entry name" value="RVT_1"/>
    <property type="match status" value="1"/>
</dbReference>
<dbReference type="Pfam" id="PF13456">
    <property type="entry name" value="RVT_3"/>
    <property type="match status" value="1"/>
</dbReference>
<evidence type="ECO:0000256" key="1">
    <source>
        <dbReference type="SAM" id="MobiDB-lite"/>
    </source>
</evidence>
<feature type="region of interest" description="Disordered" evidence="1">
    <location>
        <begin position="1"/>
        <end position="32"/>
    </location>
</feature>
<dbReference type="InterPro" id="IPR002156">
    <property type="entry name" value="RNaseH_domain"/>
</dbReference>
<dbReference type="SUPFAM" id="SSF53098">
    <property type="entry name" value="Ribonuclease H-like"/>
    <property type="match status" value="1"/>
</dbReference>